<feature type="region of interest" description="Disordered" evidence="12">
    <location>
        <begin position="70"/>
        <end position="89"/>
    </location>
</feature>
<feature type="domain" description="Zinc finger Sec23/Sec24-type" evidence="14">
    <location>
        <begin position="244"/>
        <end position="280"/>
    </location>
</feature>
<dbReference type="EMBL" id="KZ857330">
    <property type="protein sequence ID" value="RDW27329.1"/>
    <property type="molecule type" value="Genomic_DNA"/>
</dbReference>
<dbReference type="GO" id="GO:0006886">
    <property type="term" value="P:intracellular protein transport"/>
    <property type="evidence" value="ECO:0007669"/>
    <property type="project" value="InterPro"/>
</dbReference>
<dbReference type="InterPro" id="IPR006900">
    <property type="entry name" value="Sec23/24_helical_dom"/>
</dbReference>
<dbReference type="InterPro" id="IPR036174">
    <property type="entry name" value="Znf_Sec23_Sec24_sf"/>
</dbReference>
<organism evidence="18 20">
    <name type="scientific">Yarrowia lipolytica</name>
    <name type="common">Candida lipolytica</name>
    <dbReference type="NCBI Taxonomy" id="4952"/>
    <lineage>
        <taxon>Eukaryota</taxon>
        <taxon>Fungi</taxon>
        <taxon>Dikarya</taxon>
        <taxon>Ascomycota</taxon>
        <taxon>Saccharomycotina</taxon>
        <taxon>Dipodascomycetes</taxon>
        <taxon>Dipodascales</taxon>
        <taxon>Dipodascales incertae sedis</taxon>
        <taxon>Yarrowia</taxon>
    </lineage>
</organism>
<reference evidence="18 20" key="1">
    <citation type="journal article" date="2016" name="PLoS ONE">
        <title>Sequence Assembly of Yarrowia lipolytica Strain W29/CLIB89 Shows Transposable Element Diversity.</title>
        <authorList>
            <person name="Magnan C."/>
            <person name="Yu J."/>
            <person name="Chang I."/>
            <person name="Jahn E."/>
            <person name="Kanomata Y."/>
            <person name="Wu J."/>
            <person name="Zeller M."/>
            <person name="Oakes M."/>
            <person name="Baldi P."/>
            <person name="Sandmeyer S."/>
        </authorList>
    </citation>
    <scope>NUCLEOTIDE SEQUENCE [LARGE SCALE GENOMIC DNA]</scope>
    <source>
        <strain evidence="18">CLIB89</strain>
        <strain evidence="20">CLIB89(W29)</strain>
    </source>
</reference>
<dbReference type="Pfam" id="PF08033">
    <property type="entry name" value="Sec23_BS"/>
    <property type="match status" value="1"/>
</dbReference>
<evidence type="ECO:0000256" key="2">
    <source>
        <dbReference type="ARBA" id="ARBA00004496"/>
    </source>
</evidence>
<comment type="subcellular location">
    <subcellularLocation>
        <location evidence="2">Cytoplasm</location>
    </subcellularLocation>
    <subcellularLocation>
        <location evidence="3">Endoplasmic reticulum membrane</location>
    </subcellularLocation>
    <subcellularLocation>
        <location evidence="1">Golgi apparatus membrane</location>
    </subcellularLocation>
</comment>
<evidence type="ECO:0000313" key="18">
    <source>
        <dbReference type="EMBL" id="AOW06696.1"/>
    </source>
</evidence>
<dbReference type="InterPro" id="IPR012990">
    <property type="entry name" value="Beta-sandwich_Sec23_24"/>
</dbReference>
<evidence type="ECO:0000256" key="6">
    <source>
        <dbReference type="ARBA" id="ARBA00022490"/>
    </source>
</evidence>
<feature type="domain" description="Sec23/Sec24 beta-sandwich" evidence="17">
    <location>
        <begin position="578"/>
        <end position="660"/>
    </location>
</feature>
<accession>A0A1H6PZH2</accession>
<evidence type="ECO:0000256" key="8">
    <source>
        <dbReference type="ARBA" id="ARBA00022892"/>
    </source>
</evidence>
<dbReference type="GO" id="GO:0005789">
    <property type="term" value="C:endoplasmic reticulum membrane"/>
    <property type="evidence" value="ECO:0007669"/>
    <property type="project" value="UniProtKB-SubCell"/>
</dbReference>
<dbReference type="Gene3D" id="1.20.120.730">
    <property type="entry name" value="Sec23/Sec24 helical domain"/>
    <property type="match status" value="1"/>
</dbReference>
<dbReference type="EMBL" id="CP017558">
    <property type="protein sequence ID" value="AOW06696.1"/>
    <property type="molecule type" value="Genomic_DNA"/>
</dbReference>
<keyword evidence="8" id="KW-0931">ER-Golgi transport</keyword>
<evidence type="ECO:0000256" key="9">
    <source>
        <dbReference type="ARBA" id="ARBA00022927"/>
    </source>
</evidence>
<dbReference type="Pfam" id="PF04810">
    <property type="entry name" value="zf-Sec23_Sec24"/>
    <property type="match status" value="1"/>
</dbReference>
<feature type="domain" description="Sec23/Sec24 helical" evidence="16">
    <location>
        <begin position="671"/>
        <end position="774"/>
    </location>
</feature>
<evidence type="ECO:0000256" key="5">
    <source>
        <dbReference type="ARBA" id="ARBA00022448"/>
    </source>
</evidence>
<dbReference type="Gene3D" id="3.40.50.410">
    <property type="entry name" value="von Willebrand factor, type A domain"/>
    <property type="match status" value="1"/>
</dbReference>
<dbReference type="SMR" id="A0A1H6PZH2"/>
<dbReference type="VEuPathDB" id="FungiDB:YALI0_F05324g"/>
<dbReference type="GO" id="GO:1990753">
    <property type="term" value="C:equatorial cell cortex"/>
    <property type="evidence" value="ECO:0007669"/>
    <property type="project" value="EnsemblFungi"/>
</dbReference>
<dbReference type="InterPro" id="IPR050550">
    <property type="entry name" value="SEC23_SEC24_subfamily"/>
</dbReference>
<dbReference type="Proteomes" id="UP000182444">
    <property type="component" value="Chromosome 1F"/>
</dbReference>
<dbReference type="KEGG" id="yli:2908193"/>
<dbReference type="Gene3D" id="2.30.30.380">
    <property type="entry name" value="Zn-finger domain of Sec23/24"/>
    <property type="match status" value="1"/>
</dbReference>
<dbReference type="InterPro" id="IPR007123">
    <property type="entry name" value="Gelsolin-like_dom"/>
</dbReference>
<dbReference type="SUPFAM" id="SSF53300">
    <property type="entry name" value="vWA-like"/>
    <property type="match status" value="1"/>
</dbReference>
<dbReference type="GO" id="GO:0008270">
    <property type="term" value="F:zinc ion binding"/>
    <property type="evidence" value="ECO:0007669"/>
    <property type="project" value="InterPro"/>
</dbReference>
<evidence type="ECO:0000259" key="14">
    <source>
        <dbReference type="Pfam" id="PF04810"/>
    </source>
</evidence>
<evidence type="ECO:0000256" key="7">
    <source>
        <dbReference type="ARBA" id="ARBA00022824"/>
    </source>
</evidence>
<dbReference type="SUPFAM" id="SSF81811">
    <property type="entry name" value="Helical domain of Sec23/24"/>
    <property type="match status" value="1"/>
</dbReference>
<dbReference type="InterPro" id="IPR041742">
    <property type="entry name" value="Sec24-like_trunk_dom"/>
</dbReference>
<dbReference type="SUPFAM" id="SSF82754">
    <property type="entry name" value="C-terminal, gelsolin-like domain of Sec23/24"/>
    <property type="match status" value="1"/>
</dbReference>
<dbReference type="InterPro" id="IPR036180">
    <property type="entry name" value="Gelsolin-like_dom_sf"/>
</dbReference>
<dbReference type="InterPro" id="IPR006896">
    <property type="entry name" value="Sec23/24_trunk_dom"/>
</dbReference>
<sequence>MSQEHPEQGSSSKRRVYPQQQYDFAAAQPAGYSMPDPTQPYGASASPSAAMYGGAHAIPSPAAFQPHTANVQSGAFAPPPGTPGSAVDPPVAPGVAGGMAYGAPQAAGAAYGYQGLTNQMGNLNIGGGGAYQGGAPPGAAGGAHMAAPTQLNQIYNTDLLQNFPPPISDLTLPPPPVILPPGSSVTGNPDPNADSEFMRCTLNTVPTSSSLLKKSKLPFALVIRPYTALRDADENVPTVADTTIARCRRCRSYINPYVVFLEGGARWRCNMCNLTNDVPSGFDYDAVANKPRDRWSRAELNHSVVEFVAPAEYMVRPPQPLVYVFVLDVSVHSVKNGLLATAARTIKESLSRIPNVDNRTRVGFLAVDSSLHYFAIPRKEDVAEGEGEEGEENEWPEPRMMVVSDIDDPFLPMPTDLLVNLSQCKGGIEKLLDSLQSMFAHTVNPASALGSAVVAAHKLIANIGGKIVCLTSTLPNVGQGKLEVRDDKKALGTSREGQMLQTASTFYKSFAVECSKTQVTVDMFLFSSHYQDVASLSNLPRFSAGQTYFYPGWIASNPEDANKFALEFSEYLSQELATEAVLRVRSCDGIRMSAFYGNFFSRSSDLCSFSTFPRDQSYVIEVNIEETIVKPWVTFQAAILHSTASGERRIRVITRAFPTSALLQDIYASADQIAITTYLANKAVEKALQKGPQDARDLLMNRLNEMFTCYKKDLMTTNVGASAPLQFCTNLRMLPLLVNALIKHIGFRKTSQIPSDLRSAALCLLSTLPDKYLIQYIYPNFYNLIFMPDEAGLPDAETGQIVMPPCTNLSGEHLISHGLFLIDDGQVMFLWVGRDAQPALLQDVFGVSSITEVPTGKTELPVLDNQFNERIRNIISKAREKTDAITYQHLYVVREDGEPALRLWATTHLVEDRVEQSGVTYHQFLTSIREKLNS</sequence>
<dbReference type="Gene3D" id="3.40.20.10">
    <property type="entry name" value="Severin"/>
    <property type="match status" value="1"/>
</dbReference>
<evidence type="ECO:0000256" key="11">
    <source>
        <dbReference type="ARBA" id="ARBA00023136"/>
    </source>
</evidence>
<evidence type="ECO:0000256" key="4">
    <source>
        <dbReference type="ARBA" id="ARBA00008334"/>
    </source>
</evidence>
<dbReference type="CDD" id="cd01479">
    <property type="entry name" value="Sec24-like"/>
    <property type="match status" value="1"/>
</dbReference>
<dbReference type="PANTHER" id="PTHR13803">
    <property type="entry name" value="SEC24-RELATED PROTEIN"/>
    <property type="match status" value="1"/>
</dbReference>
<evidence type="ECO:0000313" key="21">
    <source>
        <dbReference type="Proteomes" id="UP000256601"/>
    </source>
</evidence>
<dbReference type="Proteomes" id="UP000256601">
    <property type="component" value="Unassembled WGS sequence"/>
</dbReference>
<dbReference type="Pfam" id="PF04815">
    <property type="entry name" value="Sec23_helical"/>
    <property type="match status" value="1"/>
</dbReference>
<feature type="domain" description="Gelsolin-like" evidence="13">
    <location>
        <begin position="801"/>
        <end position="874"/>
    </location>
</feature>
<evidence type="ECO:0000313" key="19">
    <source>
        <dbReference type="EMBL" id="RDW27329.1"/>
    </source>
</evidence>
<evidence type="ECO:0000259" key="15">
    <source>
        <dbReference type="Pfam" id="PF04811"/>
    </source>
</evidence>
<dbReference type="Gene3D" id="2.60.40.1670">
    <property type="entry name" value="beta-sandwich domain of Sec23/24"/>
    <property type="match status" value="1"/>
</dbReference>
<keyword evidence="7" id="KW-0256">Endoplasmic reticulum</keyword>
<dbReference type="GO" id="GO:0000139">
    <property type="term" value="C:Golgi membrane"/>
    <property type="evidence" value="ECO:0007669"/>
    <property type="project" value="UniProtKB-SubCell"/>
</dbReference>
<comment type="similarity">
    <text evidence="4">Belongs to the SEC23/SEC24 family. SEC24 subfamily.</text>
</comment>
<dbReference type="AlphaFoldDB" id="A0A1H6PZH2"/>
<reference evidence="19 21" key="2">
    <citation type="submission" date="2018-07" db="EMBL/GenBank/DDBJ databases">
        <title>Draft Genome Assemblies for Five Robust Yarrowia lipolytica Strains Exhibiting High Lipid Production and Pentose Sugar Utilization and Sugar Alcohol Secretion from Undetoxified Lignocellulosic Biomass Hydrolysates.</title>
        <authorList>
            <consortium name="DOE Joint Genome Institute"/>
            <person name="Walker C."/>
            <person name="Ryu S."/>
            <person name="Na H."/>
            <person name="Zane M."/>
            <person name="LaButti K."/>
            <person name="Lipzen A."/>
            <person name="Haridas S."/>
            <person name="Barry K."/>
            <person name="Grigoriev I.V."/>
            <person name="Quarterman J."/>
            <person name="Slininger P."/>
            <person name="Dien B."/>
            <person name="Trinh C.T."/>
        </authorList>
    </citation>
    <scope>NUCLEOTIDE SEQUENCE [LARGE SCALE GENOMIC DNA]</scope>
    <source>
        <strain evidence="19 21">YB392</strain>
    </source>
</reference>
<feature type="region of interest" description="Disordered" evidence="12">
    <location>
        <begin position="1"/>
        <end position="56"/>
    </location>
</feature>
<dbReference type="GO" id="GO:0005801">
    <property type="term" value="C:cis-Golgi network"/>
    <property type="evidence" value="ECO:0007669"/>
    <property type="project" value="EnsemblFungi"/>
</dbReference>
<dbReference type="OMA" id="AVECSKQ"/>
<dbReference type="GO" id="GO:0070971">
    <property type="term" value="C:endoplasmic reticulum exit site"/>
    <property type="evidence" value="ECO:0007669"/>
    <property type="project" value="EnsemblFungi"/>
</dbReference>
<evidence type="ECO:0000259" key="13">
    <source>
        <dbReference type="Pfam" id="PF00626"/>
    </source>
</evidence>
<keyword evidence="6" id="KW-0963">Cytoplasm</keyword>
<proteinExistence type="inferred from homology"/>
<evidence type="ECO:0000256" key="10">
    <source>
        <dbReference type="ARBA" id="ARBA00023034"/>
    </source>
</evidence>
<dbReference type="PANTHER" id="PTHR13803:SF39">
    <property type="entry name" value="SECRETORY 24AB, ISOFORM A"/>
    <property type="match status" value="1"/>
</dbReference>
<dbReference type="VEuPathDB" id="FungiDB:YALI1_F07938g"/>
<dbReference type="InterPro" id="IPR006895">
    <property type="entry name" value="Znf_Sec23_Sec24"/>
</dbReference>
<dbReference type="GO" id="GO:0000149">
    <property type="term" value="F:SNARE binding"/>
    <property type="evidence" value="ECO:0007669"/>
    <property type="project" value="TreeGrafter"/>
</dbReference>
<keyword evidence="9" id="KW-0653">Protein transport</keyword>
<dbReference type="Pfam" id="PF00626">
    <property type="entry name" value="Gelsolin"/>
    <property type="match status" value="1"/>
</dbReference>
<keyword evidence="11" id="KW-0472">Membrane</keyword>
<dbReference type="GO" id="GO:0030127">
    <property type="term" value="C:COPII vesicle coat"/>
    <property type="evidence" value="ECO:0007669"/>
    <property type="project" value="InterPro"/>
</dbReference>
<dbReference type="InterPro" id="IPR036465">
    <property type="entry name" value="vWFA_dom_sf"/>
</dbReference>
<evidence type="ECO:0000259" key="16">
    <source>
        <dbReference type="Pfam" id="PF04815"/>
    </source>
</evidence>
<evidence type="ECO:0000256" key="12">
    <source>
        <dbReference type="SAM" id="MobiDB-lite"/>
    </source>
</evidence>
<feature type="domain" description="Sec23/Sec24 trunk" evidence="15">
    <location>
        <begin position="318"/>
        <end position="571"/>
    </location>
</feature>
<dbReference type="InterPro" id="IPR029006">
    <property type="entry name" value="ADF-H/Gelsolin-like_dom_sf"/>
</dbReference>
<dbReference type="SUPFAM" id="SSF82919">
    <property type="entry name" value="Zn-finger domain of Sec23/24"/>
    <property type="match status" value="1"/>
</dbReference>
<evidence type="ECO:0000259" key="17">
    <source>
        <dbReference type="Pfam" id="PF08033"/>
    </source>
</evidence>
<keyword evidence="5" id="KW-0813">Transport</keyword>
<gene>
    <name evidence="19" type="ORF">B0I71DRAFT_23097</name>
    <name evidence="18" type="ORF">YALI1_F07938g</name>
</gene>
<dbReference type="GeneID" id="2908193"/>
<evidence type="ECO:0000313" key="20">
    <source>
        <dbReference type="Proteomes" id="UP000182444"/>
    </source>
</evidence>
<evidence type="ECO:0000256" key="3">
    <source>
        <dbReference type="ARBA" id="ARBA00004586"/>
    </source>
</evidence>
<dbReference type="Pfam" id="PF04811">
    <property type="entry name" value="Sec23_trunk"/>
    <property type="match status" value="1"/>
</dbReference>
<evidence type="ECO:0000256" key="1">
    <source>
        <dbReference type="ARBA" id="ARBA00004394"/>
    </source>
</evidence>
<dbReference type="eggNOG" id="KOG1985">
    <property type="taxonomic scope" value="Eukaryota"/>
</dbReference>
<dbReference type="SUPFAM" id="SSF81995">
    <property type="entry name" value="beta-sandwich domain of Sec23/24"/>
    <property type="match status" value="1"/>
</dbReference>
<dbReference type="GO" id="GO:0090110">
    <property type="term" value="P:COPII-coated vesicle cargo loading"/>
    <property type="evidence" value="ECO:0007669"/>
    <property type="project" value="TreeGrafter"/>
</dbReference>
<protein>
    <submittedName>
        <fullName evidence="19">Protein transport protein SEC24</fullName>
    </submittedName>
</protein>
<dbReference type="InterPro" id="IPR036175">
    <property type="entry name" value="Sec23/24_helical_dom_sf"/>
</dbReference>
<keyword evidence="10" id="KW-0333">Golgi apparatus</keyword>
<name>A0A1H6PZH2_YARLL</name>